<dbReference type="Pfam" id="PF25601">
    <property type="entry name" value="AAA_lid_14"/>
    <property type="match status" value="1"/>
</dbReference>
<dbReference type="Gene3D" id="3.40.50.300">
    <property type="entry name" value="P-loop containing nucleotide triphosphate hydrolases"/>
    <property type="match status" value="1"/>
</dbReference>
<evidence type="ECO:0000256" key="1">
    <source>
        <dbReference type="ARBA" id="ARBA00022741"/>
    </source>
</evidence>
<keyword evidence="3" id="KW-0902">Two-component regulatory system</keyword>
<keyword evidence="1" id="KW-0547">Nucleotide-binding</keyword>
<sequence length="351" mass="39234">MTISWKPDAVAGASLDQIVIGESEAICRVRELIRQVAASDASVMITGPSGSGKEIVANAIHHESLRARNRFIAVNCGAIPRDLLESELFGHEKGSFTGAIAQRRGRFEDAHKGTLFLDEIGDMPPEMQVKLLRVLESRQVERVGGSGSIDVDTRIISATHQNLEDRIERGLFREDLFYRLGVFPIQLPPLKDRPEDIAPLIKFFLRRMCAPDTVLGFTPGAMARLLMHEWRGNVRELRNVVERAIILFPNMQISSDQVDTLFRRRYSNAPTTQSAAEPSRYSATTSDCALDDKGIDLKQHLADIERQYIEAALAKAEGVIADAARLLSMQRTTFIEKMKRLDVQKEVRLVA</sequence>
<keyword evidence="9" id="KW-0966">Cell projection</keyword>
<keyword evidence="5" id="KW-0238">DNA-binding</keyword>
<dbReference type="AlphaFoldDB" id="A0A840HS99"/>
<dbReference type="PANTHER" id="PTHR32071">
    <property type="entry name" value="TRANSCRIPTIONAL REGULATORY PROTEIN"/>
    <property type="match status" value="1"/>
</dbReference>
<dbReference type="PANTHER" id="PTHR32071:SF117">
    <property type="entry name" value="PTS-DEPENDENT DIHYDROXYACETONE KINASE OPERON REGULATORY PROTEIN-RELATED"/>
    <property type="match status" value="1"/>
</dbReference>
<evidence type="ECO:0000313" key="9">
    <source>
        <dbReference type="EMBL" id="MBB4640450.1"/>
    </source>
</evidence>
<comment type="caution">
    <text evidence="9">The sequence shown here is derived from an EMBL/GenBank/DDBJ whole genome shotgun (WGS) entry which is preliminary data.</text>
</comment>
<dbReference type="Pfam" id="PF02954">
    <property type="entry name" value="HTH_8"/>
    <property type="match status" value="1"/>
</dbReference>
<dbReference type="InterPro" id="IPR002078">
    <property type="entry name" value="Sigma_54_int"/>
</dbReference>
<evidence type="ECO:0000256" key="4">
    <source>
        <dbReference type="ARBA" id="ARBA00023015"/>
    </source>
</evidence>
<keyword evidence="9" id="KW-0282">Flagellum</keyword>
<evidence type="ECO:0000256" key="6">
    <source>
        <dbReference type="ARBA" id="ARBA00023159"/>
    </source>
</evidence>
<dbReference type="RefSeq" id="WP_184474285.1">
    <property type="nucleotide sequence ID" value="NZ_JACHOV010000002.1"/>
</dbReference>
<dbReference type="InterPro" id="IPR058031">
    <property type="entry name" value="AAA_lid_NorR"/>
</dbReference>
<dbReference type="FunFam" id="3.40.50.300:FF:000006">
    <property type="entry name" value="DNA-binding transcriptional regulator NtrC"/>
    <property type="match status" value="1"/>
</dbReference>
<protein>
    <submittedName>
        <fullName evidence="9">Sigma-54 specific flagellar transcriptional regulator A</fullName>
    </submittedName>
</protein>
<reference evidence="9 10" key="1">
    <citation type="submission" date="2020-08" db="EMBL/GenBank/DDBJ databases">
        <title>Genomic Encyclopedia of Type Strains, Phase IV (KMG-IV): sequencing the most valuable type-strain genomes for metagenomic binning, comparative biology and taxonomic classification.</title>
        <authorList>
            <person name="Goeker M."/>
        </authorList>
    </citation>
    <scope>NUCLEOTIDE SEQUENCE [LARGE SCALE GENOMIC DNA]</scope>
    <source>
        <strain evidence="9 10">DSM 7465</strain>
    </source>
</reference>
<keyword evidence="10" id="KW-1185">Reference proteome</keyword>
<evidence type="ECO:0000256" key="3">
    <source>
        <dbReference type="ARBA" id="ARBA00023012"/>
    </source>
</evidence>
<evidence type="ECO:0000313" key="10">
    <source>
        <dbReference type="Proteomes" id="UP000575068"/>
    </source>
</evidence>
<dbReference type="Proteomes" id="UP000575068">
    <property type="component" value="Unassembled WGS sequence"/>
</dbReference>
<dbReference type="InterPro" id="IPR025943">
    <property type="entry name" value="Sigma_54_int_dom_ATP-bd_2"/>
</dbReference>
<dbReference type="InterPro" id="IPR009057">
    <property type="entry name" value="Homeodomain-like_sf"/>
</dbReference>
<keyword evidence="9" id="KW-0969">Cilium</keyword>
<evidence type="ECO:0000256" key="5">
    <source>
        <dbReference type="ARBA" id="ARBA00023125"/>
    </source>
</evidence>
<dbReference type="PROSITE" id="PS00676">
    <property type="entry name" value="SIGMA54_INTERACT_2"/>
    <property type="match status" value="1"/>
</dbReference>
<dbReference type="Gene3D" id="1.10.10.60">
    <property type="entry name" value="Homeodomain-like"/>
    <property type="match status" value="1"/>
</dbReference>
<dbReference type="CDD" id="cd00009">
    <property type="entry name" value="AAA"/>
    <property type="match status" value="1"/>
</dbReference>
<evidence type="ECO:0000256" key="2">
    <source>
        <dbReference type="ARBA" id="ARBA00022840"/>
    </source>
</evidence>
<name>A0A840HS99_9SPHN</name>
<keyword evidence="7" id="KW-0804">Transcription</keyword>
<feature type="domain" description="Sigma-54 factor interaction" evidence="8">
    <location>
        <begin position="19"/>
        <end position="246"/>
    </location>
</feature>
<dbReference type="InterPro" id="IPR002197">
    <property type="entry name" value="HTH_Fis"/>
</dbReference>
<keyword evidence="2" id="KW-0067">ATP-binding</keyword>
<dbReference type="SMART" id="SM00382">
    <property type="entry name" value="AAA"/>
    <property type="match status" value="1"/>
</dbReference>
<dbReference type="GO" id="GO:0006355">
    <property type="term" value="P:regulation of DNA-templated transcription"/>
    <property type="evidence" value="ECO:0007669"/>
    <property type="project" value="InterPro"/>
</dbReference>
<keyword evidence="6" id="KW-0010">Activator</keyword>
<dbReference type="Gene3D" id="1.10.8.60">
    <property type="match status" value="1"/>
</dbReference>
<dbReference type="SUPFAM" id="SSF46689">
    <property type="entry name" value="Homeodomain-like"/>
    <property type="match status" value="1"/>
</dbReference>
<dbReference type="InterPro" id="IPR003593">
    <property type="entry name" value="AAA+_ATPase"/>
</dbReference>
<dbReference type="EMBL" id="JACHOV010000002">
    <property type="protein sequence ID" value="MBB4640450.1"/>
    <property type="molecule type" value="Genomic_DNA"/>
</dbReference>
<gene>
    <name evidence="9" type="ORF">HNQ99_000738</name>
</gene>
<dbReference type="SUPFAM" id="SSF52540">
    <property type="entry name" value="P-loop containing nucleoside triphosphate hydrolases"/>
    <property type="match status" value="1"/>
</dbReference>
<dbReference type="GO" id="GO:0005524">
    <property type="term" value="F:ATP binding"/>
    <property type="evidence" value="ECO:0007669"/>
    <property type="project" value="UniProtKB-KW"/>
</dbReference>
<dbReference type="PRINTS" id="PR01590">
    <property type="entry name" value="HTHFIS"/>
</dbReference>
<dbReference type="PROSITE" id="PS50045">
    <property type="entry name" value="SIGMA54_INTERACT_4"/>
    <property type="match status" value="1"/>
</dbReference>
<evidence type="ECO:0000256" key="7">
    <source>
        <dbReference type="ARBA" id="ARBA00023163"/>
    </source>
</evidence>
<keyword evidence="4" id="KW-0805">Transcription regulation</keyword>
<organism evidence="9 10">
    <name type="scientific">Rhizorhapis suberifaciens</name>
    <name type="common">corky root of lettuce</name>
    <dbReference type="NCBI Taxonomy" id="13656"/>
    <lineage>
        <taxon>Bacteria</taxon>
        <taxon>Pseudomonadati</taxon>
        <taxon>Pseudomonadota</taxon>
        <taxon>Alphaproteobacteria</taxon>
        <taxon>Sphingomonadales</taxon>
        <taxon>Sphingomonadaceae</taxon>
        <taxon>Rhizorhapis</taxon>
    </lineage>
</organism>
<evidence type="ECO:0000259" key="8">
    <source>
        <dbReference type="PROSITE" id="PS50045"/>
    </source>
</evidence>
<dbReference type="Pfam" id="PF00158">
    <property type="entry name" value="Sigma54_activat"/>
    <property type="match status" value="1"/>
</dbReference>
<dbReference type="GO" id="GO:0043565">
    <property type="term" value="F:sequence-specific DNA binding"/>
    <property type="evidence" value="ECO:0007669"/>
    <property type="project" value="InterPro"/>
</dbReference>
<accession>A0A840HS99</accession>
<dbReference type="InterPro" id="IPR027417">
    <property type="entry name" value="P-loop_NTPase"/>
</dbReference>
<proteinExistence type="predicted"/>
<dbReference type="GO" id="GO:0000160">
    <property type="term" value="P:phosphorelay signal transduction system"/>
    <property type="evidence" value="ECO:0007669"/>
    <property type="project" value="UniProtKB-KW"/>
</dbReference>